<feature type="chain" id="PRO_5027955938" evidence="3">
    <location>
        <begin position="21"/>
        <end position="195"/>
    </location>
</feature>
<organism evidence="5 6">
    <name type="scientific">Geotrypetes seraphini</name>
    <name type="common">Gaboon caecilian</name>
    <name type="synonym">Caecilia seraphini</name>
    <dbReference type="NCBI Taxonomy" id="260995"/>
    <lineage>
        <taxon>Eukaryota</taxon>
        <taxon>Metazoa</taxon>
        <taxon>Chordata</taxon>
        <taxon>Craniata</taxon>
        <taxon>Vertebrata</taxon>
        <taxon>Euteleostomi</taxon>
        <taxon>Amphibia</taxon>
        <taxon>Gymnophiona</taxon>
        <taxon>Geotrypetes</taxon>
    </lineage>
</organism>
<dbReference type="RefSeq" id="XP_033818854.1">
    <property type="nucleotide sequence ID" value="XM_033962963.1"/>
</dbReference>
<dbReference type="OrthoDB" id="9907178at2759"/>
<dbReference type="Proteomes" id="UP000515159">
    <property type="component" value="Chromosome 11"/>
</dbReference>
<keyword evidence="3" id="KW-0732">Signal</keyword>
<reference evidence="6" key="1">
    <citation type="submission" date="2025-08" db="UniProtKB">
        <authorList>
            <consortium name="RefSeq"/>
        </authorList>
    </citation>
    <scope>IDENTIFICATION</scope>
</reference>
<dbReference type="PANTHER" id="PTHR20914">
    <property type="entry name" value="LY6/PLAUR DOMAIN-CONTAINING PROTEIN 8"/>
    <property type="match status" value="1"/>
</dbReference>
<name>A0A6P8SJ83_GEOSA</name>
<dbReference type="CDD" id="cd23572">
    <property type="entry name" value="TFP_LU_ECD_PINLYP_rpt2"/>
    <property type="match status" value="1"/>
</dbReference>
<evidence type="ECO:0000259" key="4">
    <source>
        <dbReference type="Pfam" id="PF00021"/>
    </source>
</evidence>
<dbReference type="InterPro" id="IPR045860">
    <property type="entry name" value="Snake_toxin-like_sf"/>
</dbReference>
<feature type="domain" description="UPAR/Ly6" evidence="4">
    <location>
        <begin position="116"/>
        <end position="174"/>
    </location>
</feature>
<accession>A0A6P8SJ83</accession>
<evidence type="ECO:0000256" key="2">
    <source>
        <dbReference type="ARBA" id="ARBA00022525"/>
    </source>
</evidence>
<dbReference type="GO" id="GO:0019834">
    <property type="term" value="F:phospholipase A2 inhibitor activity"/>
    <property type="evidence" value="ECO:0007669"/>
    <property type="project" value="UniProtKB-KW"/>
</dbReference>
<sequence>MRAILTSICMFSALITTGLCLICEHCIDIHRDSCSGISKKCNEGDMCVIKLENATAGGKSYLSIFKGCEKEDPRICGNVLDSNSTGFSFIFYTVCCKEDNCNSRKVIVPPINTTENGLECPSCYISGSFECTTTETIKCVGTQEQCFDFSGEMRLPGQKFQPQAIKGCTRAGGCEVGFPVVKGMTIVEQKRLECT</sequence>
<protein>
    <submittedName>
        <fullName evidence="6">Phospholipase A2 inhibitor and Ly6/PLAUR domain-containing protein-like</fullName>
    </submittedName>
</protein>
<dbReference type="GO" id="GO:0005576">
    <property type="term" value="C:extracellular region"/>
    <property type="evidence" value="ECO:0007669"/>
    <property type="project" value="UniProtKB-SubCell"/>
</dbReference>
<evidence type="ECO:0000313" key="5">
    <source>
        <dbReference type="Proteomes" id="UP000515159"/>
    </source>
</evidence>
<dbReference type="InParanoid" id="A0A6P8SJ83"/>
<feature type="signal peptide" evidence="3">
    <location>
        <begin position="1"/>
        <end position="20"/>
    </location>
</feature>
<dbReference type="InterPro" id="IPR016054">
    <property type="entry name" value="LY6_UPA_recep-like"/>
</dbReference>
<evidence type="ECO:0000313" key="6">
    <source>
        <dbReference type="RefSeq" id="XP_033818854.1"/>
    </source>
</evidence>
<dbReference type="KEGG" id="gsh:117369053"/>
<evidence type="ECO:0000256" key="1">
    <source>
        <dbReference type="ARBA" id="ARBA00004613"/>
    </source>
</evidence>
<dbReference type="PANTHER" id="PTHR20914:SF9">
    <property type="entry name" value="COILED, ISOFORM A"/>
    <property type="match status" value="1"/>
</dbReference>
<dbReference type="SUPFAM" id="SSF57302">
    <property type="entry name" value="Snake toxin-like"/>
    <property type="match status" value="2"/>
</dbReference>
<keyword evidence="6" id="KW-0593">Phospholipase A2 inhibitor</keyword>
<comment type="subcellular location">
    <subcellularLocation>
        <location evidence="1">Secreted</location>
    </subcellularLocation>
</comment>
<dbReference type="Pfam" id="PF00021">
    <property type="entry name" value="UPAR_LY6"/>
    <property type="match status" value="2"/>
</dbReference>
<dbReference type="AlphaFoldDB" id="A0A6P8SJ83"/>
<feature type="domain" description="UPAR/Ly6" evidence="4">
    <location>
        <begin position="21"/>
        <end position="103"/>
    </location>
</feature>
<dbReference type="InterPro" id="IPR050918">
    <property type="entry name" value="CNF-like_PLA2_Inhibitor"/>
</dbReference>
<gene>
    <name evidence="6" type="primary">LOC117369053</name>
</gene>
<dbReference type="GeneID" id="117369053"/>
<proteinExistence type="predicted"/>
<evidence type="ECO:0000256" key="3">
    <source>
        <dbReference type="SAM" id="SignalP"/>
    </source>
</evidence>
<keyword evidence="2" id="KW-0964">Secreted</keyword>
<keyword evidence="5" id="KW-1185">Reference proteome</keyword>
<dbReference type="Gene3D" id="2.10.60.10">
    <property type="entry name" value="CD59"/>
    <property type="match status" value="2"/>
</dbReference>